<comment type="catalytic activity">
    <reaction evidence="9">
        <text>a 3'-end 3'-phospho-ribonucleotide-RNA + a 5'-end dephospho-ribonucleoside-RNA + GTP = a ribonucleotidyl-ribonucleotide-RNA + GMP + diphosphate</text>
        <dbReference type="Rhea" id="RHEA:68076"/>
        <dbReference type="Rhea" id="RHEA-COMP:10463"/>
        <dbReference type="Rhea" id="RHEA-COMP:13936"/>
        <dbReference type="Rhea" id="RHEA-COMP:17355"/>
        <dbReference type="ChEBI" id="CHEBI:33019"/>
        <dbReference type="ChEBI" id="CHEBI:37565"/>
        <dbReference type="ChEBI" id="CHEBI:58115"/>
        <dbReference type="ChEBI" id="CHEBI:83062"/>
        <dbReference type="ChEBI" id="CHEBI:138284"/>
        <dbReference type="ChEBI" id="CHEBI:173118"/>
        <dbReference type="EC" id="6.5.1.8"/>
    </reaction>
</comment>
<dbReference type="InterPro" id="IPR036025">
    <property type="entry name" value="RtcB-like_sf"/>
</dbReference>
<dbReference type="PANTHER" id="PTHR43749">
    <property type="entry name" value="RNA-SPLICING LIGASE RTCB"/>
    <property type="match status" value="1"/>
</dbReference>
<evidence type="ECO:0000256" key="8">
    <source>
        <dbReference type="ARBA" id="ARBA00023211"/>
    </source>
</evidence>
<keyword evidence="3 10" id="KW-0436">Ligase</keyword>
<organism evidence="10 11">
    <name type="scientific">Blautia parvula</name>
    <dbReference type="NCBI Taxonomy" id="2877527"/>
    <lineage>
        <taxon>Bacteria</taxon>
        <taxon>Bacillati</taxon>
        <taxon>Bacillota</taxon>
        <taxon>Clostridia</taxon>
        <taxon>Lachnospirales</taxon>
        <taxon>Lachnospiraceae</taxon>
        <taxon>Blautia</taxon>
    </lineage>
</organism>
<name>A0ABQ0BS08_9FIRM</name>
<keyword evidence="11" id="KW-1185">Reference proteome</keyword>
<evidence type="ECO:0000256" key="1">
    <source>
        <dbReference type="ARBA" id="ARBA00001936"/>
    </source>
</evidence>
<dbReference type="SUPFAM" id="SSF103365">
    <property type="entry name" value="Hypothetical protein PH1602"/>
    <property type="match status" value="1"/>
</dbReference>
<gene>
    <name evidence="10" type="ORF">K340107D12_21220</name>
</gene>
<evidence type="ECO:0000256" key="4">
    <source>
        <dbReference type="ARBA" id="ARBA00022723"/>
    </source>
</evidence>
<keyword evidence="7" id="KW-0342">GTP-binding</keyword>
<dbReference type="EMBL" id="BAABZQ010000001">
    <property type="protein sequence ID" value="GAA6499306.1"/>
    <property type="molecule type" value="Genomic_DNA"/>
</dbReference>
<evidence type="ECO:0000313" key="11">
    <source>
        <dbReference type="Proteomes" id="UP001600941"/>
    </source>
</evidence>
<dbReference type="InterPro" id="IPR001233">
    <property type="entry name" value="RtcB"/>
</dbReference>
<keyword evidence="5" id="KW-0547">Nucleotide-binding</keyword>
<dbReference type="Proteomes" id="UP001600941">
    <property type="component" value="Unassembled WGS sequence"/>
</dbReference>
<reference evidence="10 11" key="1">
    <citation type="submission" date="2024-04" db="EMBL/GenBank/DDBJ databases">
        <title>Defined microbial consortia suppress multidrug-resistant proinflammatory Enterobacteriaceae via ecological control.</title>
        <authorList>
            <person name="Furuichi M."/>
            <person name="Kawaguchi T."/>
            <person name="Pust M."/>
            <person name="Yasuma K."/>
            <person name="Plichta D."/>
            <person name="Hasegawa N."/>
            <person name="Ohya T."/>
            <person name="Bhattarai S."/>
            <person name="Sasajima S."/>
            <person name="Aoto Y."/>
            <person name="Tuganbaev T."/>
            <person name="Yaginuma M."/>
            <person name="Ueda M."/>
            <person name="Okahashi N."/>
            <person name="Amafuji K."/>
            <person name="Kiridooshi Y."/>
            <person name="Sugita K."/>
            <person name="Strazar M."/>
            <person name="Skelly A."/>
            <person name="Suda W."/>
            <person name="Hattori M."/>
            <person name="Nakamoto N."/>
            <person name="Caballero S."/>
            <person name="Norman J."/>
            <person name="Olle B."/>
            <person name="Tanoue T."/>
            <person name="Arita M."/>
            <person name="Bucci V."/>
            <person name="Atarashi K."/>
            <person name="Xavier R."/>
            <person name="Honda K."/>
        </authorList>
    </citation>
    <scope>NUCLEOTIDE SEQUENCE [LARGE SCALE GENOMIC DNA]</scope>
    <source>
        <strain evidence="11">k34-0107-D12</strain>
    </source>
</reference>
<dbReference type="EC" id="6.5.1.8" evidence="2"/>
<dbReference type="RefSeq" id="WP_227210544.1">
    <property type="nucleotide sequence ID" value="NZ_BAABZQ010000001.1"/>
</dbReference>
<sequence>MKTVSGVYTSAKIFTDTIEDYALAQIQMLCDNEAFKECRVRVMPDVHPGKAGTIGFTSTIAKRVLPSVVGIDMGCGITIARLKQKKVEFQRLDKVIRENVPAGFHIRKKPHRFHEMLILGELRCRHHVNEKKAVHSLGTLGGGNHFIELDKDEEDGLYVIIHSGSRHLGQEITEHYLRTGQEQLKERGLQVPYELTWLEDTLMEEYIGDLSVAVQFAELNRAAILDELVKGMKWKVLETWSSVHNYIDISGGERILRKGAVSAKSGEKVVIPVNMRDGILLGTGLGNADWNDSAPHGAGRIMKREDVKQRFTVSQFKSEMKGIYCTCIDKGTLDEAPFAYRGMDEITERVTDTVRIEKLIRPLYCYKAGSE</sequence>
<keyword evidence="4" id="KW-0479">Metal-binding</keyword>
<dbReference type="PANTHER" id="PTHR43749:SF2">
    <property type="entry name" value="RNA-SPLICING LIGASE RTCB"/>
    <property type="match status" value="1"/>
</dbReference>
<evidence type="ECO:0000256" key="6">
    <source>
        <dbReference type="ARBA" id="ARBA00022800"/>
    </source>
</evidence>
<proteinExistence type="predicted"/>
<dbReference type="Gene3D" id="3.90.1860.10">
    <property type="entry name" value="tRNA-splicing ligase RtcB"/>
    <property type="match status" value="1"/>
</dbReference>
<evidence type="ECO:0000256" key="5">
    <source>
        <dbReference type="ARBA" id="ARBA00022741"/>
    </source>
</evidence>
<accession>A0ABQ0BS08</accession>
<evidence type="ECO:0000256" key="7">
    <source>
        <dbReference type="ARBA" id="ARBA00023134"/>
    </source>
</evidence>
<comment type="cofactor">
    <cofactor evidence="1">
        <name>Mn(2+)</name>
        <dbReference type="ChEBI" id="CHEBI:29035"/>
    </cofactor>
</comment>
<evidence type="ECO:0000256" key="3">
    <source>
        <dbReference type="ARBA" id="ARBA00022598"/>
    </source>
</evidence>
<protein>
    <recommendedName>
        <fullName evidence="2">3'-phosphate/5'-hydroxy nucleic acid ligase</fullName>
        <ecNumber evidence="2">6.5.1.8</ecNumber>
    </recommendedName>
</protein>
<evidence type="ECO:0000256" key="2">
    <source>
        <dbReference type="ARBA" id="ARBA00012726"/>
    </source>
</evidence>
<keyword evidence="8" id="KW-0464">Manganese</keyword>
<comment type="caution">
    <text evidence="10">The sequence shown here is derived from an EMBL/GenBank/DDBJ whole genome shotgun (WGS) entry which is preliminary data.</text>
</comment>
<dbReference type="GO" id="GO:0016874">
    <property type="term" value="F:ligase activity"/>
    <property type="evidence" value="ECO:0007669"/>
    <property type="project" value="UniProtKB-KW"/>
</dbReference>
<evidence type="ECO:0000313" key="10">
    <source>
        <dbReference type="EMBL" id="GAA6499306.1"/>
    </source>
</evidence>
<dbReference type="InterPro" id="IPR052915">
    <property type="entry name" value="RtcB-like"/>
</dbReference>
<evidence type="ECO:0000256" key="9">
    <source>
        <dbReference type="ARBA" id="ARBA00047746"/>
    </source>
</evidence>
<dbReference type="Pfam" id="PF01139">
    <property type="entry name" value="RtcB"/>
    <property type="match status" value="2"/>
</dbReference>
<keyword evidence="6" id="KW-0692">RNA repair</keyword>